<dbReference type="InterPro" id="IPR001478">
    <property type="entry name" value="PDZ"/>
</dbReference>
<dbReference type="GO" id="GO:0005524">
    <property type="term" value="F:ATP binding"/>
    <property type="evidence" value="ECO:0007669"/>
    <property type="project" value="InterPro"/>
</dbReference>
<evidence type="ECO:0000313" key="6">
    <source>
        <dbReference type="Proteomes" id="UP000011907"/>
    </source>
</evidence>
<feature type="domain" description="Lon proteolytic" evidence="4">
    <location>
        <begin position="251"/>
        <end position="362"/>
    </location>
</feature>
<comment type="caution">
    <text evidence="5">The sequence shown here is derived from an EMBL/GenBank/DDBJ whole genome shotgun (WGS) entry which is preliminary data.</text>
</comment>
<evidence type="ECO:0000256" key="2">
    <source>
        <dbReference type="SAM" id="Phobius"/>
    </source>
</evidence>
<sequence length="366" mass="40502">MWIHAGRANETDLLSAVILKKEGYVFMQKIRLIRIALLVIILGAALTFVKLPYYITEPGEATELNPLIKVEDGYPEKGSFSLMTVKVGPANPITYLWAKMRPYHEILPEDNFKQKGESDQEYMKRQLQMMRDSQENAMIAAYKRAGKKVSYTSNGVYAMAVVDGMPAKGKIEVGDQIKKVDGKTFQSAERLVRYIETKKAGDSVEVVIKRDKKEMSFGLKLKTFKEDPDRAGLGVSLITDRNVKVKPDVNMDIENIGGPSAGLMMSMEIYNQLTKEDETKGHHIAGTGTIDDEGKVGPIGGISQKIVAADRAGADIFFAPNEGGRKGSNYEEAVKTAKDIKSAMKIVPVDTMDDAIHYLEKKVKSA</sequence>
<dbReference type="InterPro" id="IPR027065">
    <property type="entry name" value="Lon_Prtase"/>
</dbReference>
<gene>
    <name evidence="5" type="ORF">BSONL12_11511</name>
</gene>
<feature type="domain" description="PDZ" evidence="3">
    <location>
        <begin position="126"/>
        <end position="212"/>
    </location>
</feature>
<dbReference type="STRING" id="1274524.BSONL12_11511"/>
<dbReference type="InterPro" id="IPR036034">
    <property type="entry name" value="PDZ_sf"/>
</dbReference>
<dbReference type="AlphaFoldDB" id="M5P4S4"/>
<organism evidence="5 6">
    <name type="scientific">Bacillus sonorensis L12</name>
    <dbReference type="NCBI Taxonomy" id="1274524"/>
    <lineage>
        <taxon>Bacteria</taxon>
        <taxon>Bacillati</taxon>
        <taxon>Bacillota</taxon>
        <taxon>Bacilli</taxon>
        <taxon>Bacillales</taxon>
        <taxon>Bacillaceae</taxon>
        <taxon>Bacillus</taxon>
    </lineage>
</organism>
<dbReference type="PANTHER" id="PTHR10046">
    <property type="entry name" value="ATP DEPENDENT LON PROTEASE FAMILY MEMBER"/>
    <property type="match status" value="1"/>
</dbReference>
<reference evidence="5 6" key="1">
    <citation type="journal article" date="2013" name="Genome Announc.">
        <title>Draft Whole-Genome Sequence of Bacillus sonorensis Strain L12, a Source of Nonribosomal Lipopeptides.</title>
        <authorList>
            <person name="Adimpong D.B."/>
            <person name="Sorensen K.I."/>
            <person name="Nielsen D.S."/>
            <person name="Thorsen L."/>
            <person name="Rasmussen T.B."/>
            <person name="Derkx P.M."/>
            <person name="Jespersen L."/>
        </authorList>
    </citation>
    <scope>NUCLEOTIDE SEQUENCE [LARGE SCALE GENOMIC DNA]</scope>
    <source>
        <strain evidence="5 6">L12</strain>
    </source>
</reference>
<evidence type="ECO:0000259" key="3">
    <source>
        <dbReference type="PROSITE" id="PS50106"/>
    </source>
</evidence>
<keyword evidence="1" id="KW-0645">Protease</keyword>
<keyword evidence="2" id="KW-0812">Transmembrane</keyword>
<keyword evidence="2" id="KW-0472">Membrane</keyword>
<dbReference type="EMBL" id="AOFM01000007">
    <property type="protein sequence ID" value="EME74414.1"/>
    <property type="molecule type" value="Genomic_DNA"/>
</dbReference>
<dbReference type="InterPro" id="IPR008269">
    <property type="entry name" value="Lon_proteolytic"/>
</dbReference>
<dbReference type="SMART" id="SM00228">
    <property type="entry name" value="PDZ"/>
    <property type="match status" value="1"/>
</dbReference>
<proteinExistence type="inferred from homology"/>
<dbReference type="PATRIC" id="fig|1274524.3.peg.2485"/>
<comment type="similarity">
    <text evidence="1">Belongs to the peptidase S16 family.</text>
</comment>
<dbReference type="NCBIfam" id="NF041438">
    <property type="entry name" value="SepM_fam_S16"/>
    <property type="match status" value="1"/>
</dbReference>
<keyword evidence="1" id="KW-0378">Hydrolase</keyword>
<dbReference type="Pfam" id="PF05362">
    <property type="entry name" value="Lon_C"/>
    <property type="match status" value="1"/>
</dbReference>
<dbReference type="Proteomes" id="UP000011907">
    <property type="component" value="Unassembled WGS sequence"/>
</dbReference>
<evidence type="ECO:0000256" key="1">
    <source>
        <dbReference type="PROSITE-ProRule" id="PRU01122"/>
    </source>
</evidence>
<protein>
    <recommendedName>
        <fullName evidence="1">endopeptidase La</fullName>
        <ecNumber evidence="1">3.4.21.53</ecNumber>
    </recommendedName>
</protein>
<feature type="transmembrane region" description="Helical" evidence="2">
    <location>
        <begin position="35"/>
        <end position="55"/>
    </location>
</feature>
<dbReference type="GO" id="GO:0004252">
    <property type="term" value="F:serine-type endopeptidase activity"/>
    <property type="evidence" value="ECO:0007669"/>
    <property type="project" value="UniProtKB-UniRule"/>
</dbReference>
<dbReference type="GO" id="GO:0006508">
    <property type="term" value="P:proteolysis"/>
    <property type="evidence" value="ECO:0007669"/>
    <property type="project" value="UniProtKB-KW"/>
</dbReference>
<feature type="active site" evidence="1">
    <location>
        <position position="305"/>
    </location>
</feature>
<keyword evidence="1" id="KW-0720">Serine protease</keyword>
<dbReference type="PROSITE" id="PS51786">
    <property type="entry name" value="LON_PROTEOLYTIC"/>
    <property type="match status" value="1"/>
</dbReference>
<name>M5P4S4_9BACI</name>
<evidence type="ECO:0000259" key="4">
    <source>
        <dbReference type="PROSITE" id="PS51786"/>
    </source>
</evidence>
<dbReference type="SUPFAM" id="SSF54211">
    <property type="entry name" value="Ribosomal protein S5 domain 2-like"/>
    <property type="match status" value="1"/>
</dbReference>
<comment type="catalytic activity">
    <reaction evidence="1">
        <text>Hydrolysis of proteins in presence of ATP.</text>
        <dbReference type="EC" id="3.4.21.53"/>
    </reaction>
</comment>
<dbReference type="InterPro" id="IPR014721">
    <property type="entry name" value="Ribsml_uS5_D2-typ_fold_subgr"/>
</dbReference>
<keyword evidence="2" id="KW-1133">Transmembrane helix</keyword>
<dbReference type="Gene3D" id="3.30.230.10">
    <property type="match status" value="1"/>
</dbReference>
<dbReference type="eggNOG" id="COG3480">
    <property type="taxonomic scope" value="Bacteria"/>
</dbReference>
<dbReference type="Pfam" id="PF13180">
    <property type="entry name" value="PDZ_2"/>
    <property type="match status" value="1"/>
</dbReference>
<dbReference type="SUPFAM" id="SSF50156">
    <property type="entry name" value="PDZ domain-like"/>
    <property type="match status" value="1"/>
</dbReference>
<feature type="active site" evidence="1">
    <location>
        <position position="260"/>
    </location>
</feature>
<dbReference type="EC" id="3.4.21.53" evidence="1"/>
<dbReference type="GO" id="GO:0004176">
    <property type="term" value="F:ATP-dependent peptidase activity"/>
    <property type="evidence" value="ECO:0007669"/>
    <property type="project" value="UniProtKB-UniRule"/>
</dbReference>
<dbReference type="GO" id="GO:0030163">
    <property type="term" value="P:protein catabolic process"/>
    <property type="evidence" value="ECO:0007669"/>
    <property type="project" value="InterPro"/>
</dbReference>
<dbReference type="InterPro" id="IPR020568">
    <property type="entry name" value="Ribosomal_Su5_D2-typ_SF"/>
</dbReference>
<dbReference type="PROSITE" id="PS50106">
    <property type="entry name" value="PDZ"/>
    <property type="match status" value="1"/>
</dbReference>
<accession>M5P4S4</accession>
<evidence type="ECO:0000313" key="5">
    <source>
        <dbReference type="EMBL" id="EME74414.1"/>
    </source>
</evidence>